<dbReference type="GO" id="GO:0015074">
    <property type="term" value="P:DNA integration"/>
    <property type="evidence" value="ECO:0007669"/>
    <property type="project" value="InterPro"/>
</dbReference>
<dbReference type="GO" id="GO:0003677">
    <property type="term" value="F:DNA binding"/>
    <property type="evidence" value="ECO:0007669"/>
    <property type="project" value="InterPro"/>
</dbReference>
<evidence type="ECO:0008006" key="4">
    <source>
        <dbReference type="Google" id="ProtNLM"/>
    </source>
</evidence>
<dbReference type="GO" id="GO:0006310">
    <property type="term" value="P:DNA recombination"/>
    <property type="evidence" value="ECO:0007669"/>
    <property type="project" value="UniProtKB-KW"/>
</dbReference>
<dbReference type="SUPFAM" id="SSF56349">
    <property type="entry name" value="DNA breaking-rejoining enzymes"/>
    <property type="match status" value="1"/>
</dbReference>
<dbReference type="EMBL" id="KN837306">
    <property type="protein sequence ID" value="KIJ28405.1"/>
    <property type="molecule type" value="Genomic_DNA"/>
</dbReference>
<dbReference type="PANTHER" id="PTHR34605">
    <property type="entry name" value="PHAGE_INTEGRASE DOMAIN-CONTAINING PROTEIN"/>
    <property type="match status" value="1"/>
</dbReference>
<gene>
    <name evidence="2" type="ORF">M422DRAFT_189758</name>
</gene>
<proteinExistence type="predicted"/>
<reference evidence="2 3" key="1">
    <citation type="submission" date="2014-06" db="EMBL/GenBank/DDBJ databases">
        <title>Evolutionary Origins and Diversification of the Mycorrhizal Mutualists.</title>
        <authorList>
            <consortium name="DOE Joint Genome Institute"/>
            <consortium name="Mycorrhizal Genomics Consortium"/>
            <person name="Kohler A."/>
            <person name="Kuo A."/>
            <person name="Nagy L.G."/>
            <person name="Floudas D."/>
            <person name="Copeland A."/>
            <person name="Barry K.W."/>
            <person name="Cichocki N."/>
            <person name="Veneault-Fourrey C."/>
            <person name="LaButti K."/>
            <person name="Lindquist E.A."/>
            <person name="Lipzen A."/>
            <person name="Lundell T."/>
            <person name="Morin E."/>
            <person name="Murat C."/>
            <person name="Riley R."/>
            <person name="Ohm R."/>
            <person name="Sun H."/>
            <person name="Tunlid A."/>
            <person name="Henrissat B."/>
            <person name="Grigoriev I.V."/>
            <person name="Hibbett D.S."/>
            <person name="Martin F."/>
        </authorList>
    </citation>
    <scope>NUCLEOTIDE SEQUENCE [LARGE SCALE GENOMIC DNA]</scope>
    <source>
        <strain evidence="2 3">SS14</strain>
    </source>
</reference>
<dbReference type="Proteomes" id="UP000054279">
    <property type="component" value="Unassembled WGS sequence"/>
</dbReference>
<evidence type="ECO:0000256" key="1">
    <source>
        <dbReference type="ARBA" id="ARBA00023172"/>
    </source>
</evidence>
<sequence>MDTISITTTKKYLSAIRAWHLAQGWPAPLSDEDHKLINVLLRGLQNIQRGKQSQPPRPPVTIPMLAILRRALNPQNPFDACVWATATCTFWGMMRFGEVSVKSRGAFDSVLHLKRSDCFLGTDIDGKSFIRLDLPSAKTAVPGKTQSVYLPTQCSHCPLEALKDLFTVVPAADSDPLFSWREPSGIIRPLVKSAALDRINNVFLANGWGTTFGHSIRIGGASFFLAQKVNPEIIRLAGRWKSLVYEAYIRAFELTASRHMGNMIV</sequence>
<dbReference type="HOGENOM" id="CLU_003292_1_0_1"/>
<name>A0A0C9UTD3_SPHS4</name>
<evidence type="ECO:0000313" key="3">
    <source>
        <dbReference type="Proteomes" id="UP000054279"/>
    </source>
</evidence>
<dbReference type="InterPro" id="IPR052925">
    <property type="entry name" value="Phage_Integrase-like_Recomb"/>
</dbReference>
<protein>
    <recommendedName>
        <fullName evidence="4">DNA breaking-rejoining enzyme</fullName>
    </recommendedName>
</protein>
<dbReference type="PANTHER" id="PTHR34605:SF3">
    <property type="entry name" value="P CELL-TYPE AGGLUTINATION PROTEIN MAP4-LIKE-RELATED"/>
    <property type="match status" value="1"/>
</dbReference>
<dbReference type="OrthoDB" id="3254696at2759"/>
<keyword evidence="3" id="KW-1185">Reference proteome</keyword>
<accession>A0A0C9UTD3</accession>
<evidence type="ECO:0000313" key="2">
    <source>
        <dbReference type="EMBL" id="KIJ28405.1"/>
    </source>
</evidence>
<keyword evidence="1" id="KW-0233">DNA recombination</keyword>
<dbReference type="InterPro" id="IPR011010">
    <property type="entry name" value="DNA_brk_join_enz"/>
</dbReference>
<organism evidence="2 3">
    <name type="scientific">Sphaerobolus stellatus (strain SS14)</name>
    <dbReference type="NCBI Taxonomy" id="990650"/>
    <lineage>
        <taxon>Eukaryota</taxon>
        <taxon>Fungi</taxon>
        <taxon>Dikarya</taxon>
        <taxon>Basidiomycota</taxon>
        <taxon>Agaricomycotina</taxon>
        <taxon>Agaricomycetes</taxon>
        <taxon>Phallomycetidae</taxon>
        <taxon>Geastrales</taxon>
        <taxon>Sphaerobolaceae</taxon>
        <taxon>Sphaerobolus</taxon>
    </lineage>
</organism>
<dbReference type="AlphaFoldDB" id="A0A0C9UTD3"/>
<dbReference type="Gene3D" id="1.10.443.10">
    <property type="entry name" value="Intergrase catalytic core"/>
    <property type="match status" value="1"/>
</dbReference>
<dbReference type="InterPro" id="IPR013762">
    <property type="entry name" value="Integrase-like_cat_sf"/>
</dbReference>